<dbReference type="GO" id="GO:0042147">
    <property type="term" value="P:retrograde transport, endosome to Golgi"/>
    <property type="evidence" value="ECO:0007669"/>
    <property type="project" value="UniProtKB-UniRule"/>
</dbReference>
<keyword evidence="2" id="KW-0445">Lipid transport</keyword>
<organism evidence="5 6">
    <name type="scientific">Dispira parvispora</name>
    <dbReference type="NCBI Taxonomy" id="1520584"/>
    <lineage>
        <taxon>Eukaryota</taxon>
        <taxon>Fungi</taxon>
        <taxon>Fungi incertae sedis</taxon>
        <taxon>Zoopagomycota</taxon>
        <taxon>Kickxellomycotina</taxon>
        <taxon>Dimargaritomycetes</taxon>
        <taxon>Dimargaritales</taxon>
        <taxon>Dimargaritaceae</taxon>
        <taxon>Dispira</taxon>
    </lineage>
</organism>
<feature type="non-terminal residue" evidence="5">
    <location>
        <position position="326"/>
    </location>
</feature>
<keyword evidence="2" id="KW-0333">Golgi apparatus</keyword>
<dbReference type="GO" id="GO:1990745">
    <property type="term" value="C:EARP complex"/>
    <property type="evidence" value="ECO:0007669"/>
    <property type="project" value="TreeGrafter"/>
</dbReference>
<evidence type="ECO:0000313" key="6">
    <source>
        <dbReference type="Proteomes" id="UP001150925"/>
    </source>
</evidence>
<evidence type="ECO:0000256" key="4">
    <source>
        <dbReference type="SAM" id="MobiDB-lite"/>
    </source>
</evidence>
<reference evidence="5" key="1">
    <citation type="submission" date="2022-07" db="EMBL/GenBank/DDBJ databases">
        <title>Phylogenomic reconstructions and comparative analyses of Kickxellomycotina fungi.</title>
        <authorList>
            <person name="Reynolds N.K."/>
            <person name="Stajich J.E."/>
            <person name="Barry K."/>
            <person name="Grigoriev I.V."/>
            <person name="Crous P."/>
            <person name="Smith M.E."/>
        </authorList>
    </citation>
    <scope>NUCLEOTIDE SEQUENCE</scope>
    <source>
        <strain evidence="5">RSA 1196</strain>
    </source>
</reference>
<dbReference type="GO" id="GO:0016020">
    <property type="term" value="C:membrane"/>
    <property type="evidence" value="ECO:0007669"/>
    <property type="project" value="TreeGrafter"/>
</dbReference>
<dbReference type="AlphaFoldDB" id="A0A9W8ANJ3"/>
<keyword evidence="6" id="KW-1185">Reference proteome</keyword>
<evidence type="ECO:0000256" key="1">
    <source>
        <dbReference type="ARBA" id="ARBA00006080"/>
    </source>
</evidence>
<sequence>MSHHQSSTPQTHSRHTATSNPRRSVALYDFNSTRFEPKRYASALLKDQPLVAVLQQANRLDQEIRQLDGDMKTLVYENYSKFIRATETIGKMKTDVVDMDAEMAKLQEKINTLHTQSALVHSVFHKGTAKVKQLSAAHHLLCKLQTLFDLPDQLRQCWIKQDWELATQYYLRAVPLFQHYGKLSLFSSIESDCMAIVTDIRESLWRDIAAQPTAKPCSSSDRMAHHAATDLLPAHLLPHLVNHPGIQSVPSVPMIPSGPRLAAQEHLEKIRRVIRASHLLVLLDPSTVTTRWETVLQVLLGELGALFQALVLNLQHHGVDDWSFLT</sequence>
<feature type="coiled-coil region" evidence="3">
    <location>
        <begin position="50"/>
        <end position="116"/>
    </location>
</feature>
<comment type="subunit">
    <text evidence="2">Component of the Golgi-associated retrograde protein (GARP) complex.</text>
</comment>
<keyword evidence="3" id="KW-0175">Coiled coil</keyword>
<dbReference type="Proteomes" id="UP001150925">
    <property type="component" value="Unassembled WGS sequence"/>
</dbReference>
<comment type="function">
    <text evidence="2">Acts as component of the GARP complex that is involved in retrograde transport from early and late endosomes to the trans-Golgi network (TGN).</text>
</comment>
<feature type="region of interest" description="Disordered" evidence="4">
    <location>
        <begin position="1"/>
        <end position="23"/>
    </location>
</feature>
<gene>
    <name evidence="5" type="ORF">IWQ62_006690</name>
</gene>
<name>A0A9W8ANJ3_9FUNG</name>
<dbReference type="GO" id="GO:0048193">
    <property type="term" value="P:Golgi vesicle transport"/>
    <property type="evidence" value="ECO:0007669"/>
    <property type="project" value="TreeGrafter"/>
</dbReference>
<dbReference type="GO" id="GO:0006869">
    <property type="term" value="P:lipid transport"/>
    <property type="evidence" value="ECO:0007669"/>
    <property type="project" value="UniProtKB-UniRule"/>
</dbReference>
<dbReference type="PANTHER" id="PTHR15954">
    <property type="entry name" value="VACUOLAR PROTEIN SORTING-ASSOCIATED PROTEIN 51 HOMOLOG"/>
    <property type="match status" value="1"/>
</dbReference>
<feature type="compositionally biased region" description="Low complexity" evidence="4">
    <location>
        <begin position="1"/>
        <end position="11"/>
    </location>
</feature>
<dbReference type="EMBL" id="JANBPY010003935">
    <property type="protein sequence ID" value="KAJ1949701.1"/>
    <property type="molecule type" value="Genomic_DNA"/>
</dbReference>
<dbReference type="PANTHER" id="PTHR15954:SF4">
    <property type="entry name" value="VACUOLAR PROTEIN SORTING-ASSOCIATED PROTEIN 51 HOMOLOG"/>
    <property type="match status" value="1"/>
</dbReference>
<dbReference type="GO" id="GO:0000938">
    <property type="term" value="C:GARP complex"/>
    <property type="evidence" value="ECO:0007669"/>
    <property type="project" value="UniProtKB-UniRule"/>
</dbReference>
<evidence type="ECO:0000313" key="5">
    <source>
        <dbReference type="EMBL" id="KAJ1949701.1"/>
    </source>
</evidence>
<dbReference type="GO" id="GO:0032456">
    <property type="term" value="P:endocytic recycling"/>
    <property type="evidence" value="ECO:0007669"/>
    <property type="project" value="TreeGrafter"/>
</dbReference>
<dbReference type="OrthoDB" id="203678at2759"/>
<dbReference type="InterPro" id="IPR014812">
    <property type="entry name" value="Vps51"/>
</dbReference>
<dbReference type="GO" id="GO:0015031">
    <property type="term" value="P:protein transport"/>
    <property type="evidence" value="ECO:0007669"/>
    <property type="project" value="UniProtKB-UniRule"/>
</dbReference>
<dbReference type="Pfam" id="PF08700">
    <property type="entry name" value="VPS51_Exo84_N"/>
    <property type="match status" value="1"/>
</dbReference>
<comment type="caution">
    <text evidence="5">The sequence shown here is derived from an EMBL/GenBank/DDBJ whole genome shotgun (WGS) entry which is preliminary data.</text>
</comment>
<accession>A0A9W8ANJ3</accession>
<keyword evidence="2" id="KW-0653">Protein transport</keyword>
<comment type="subcellular location">
    <subcellularLocation>
        <location evidence="2">Golgi apparatus</location>
        <location evidence="2">trans-Golgi network</location>
    </subcellularLocation>
</comment>
<proteinExistence type="inferred from homology"/>
<evidence type="ECO:0000256" key="3">
    <source>
        <dbReference type="SAM" id="Coils"/>
    </source>
</evidence>
<comment type="similarity">
    <text evidence="1 2">Belongs to the VPS51 family.</text>
</comment>
<dbReference type="GO" id="GO:0007030">
    <property type="term" value="P:Golgi organization"/>
    <property type="evidence" value="ECO:0007669"/>
    <property type="project" value="UniProtKB-UniRule"/>
</dbReference>
<keyword evidence="2" id="KW-0813">Transport</keyword>
<protein>
    <recommendedName>
        <fullName evidence="2">Vacuolar protein sorting-associated protein 51 homolog</fullName>
    </recommendedName>
</protein>
<evidence type="ECO:0000256" key="2">
    <source>
        <dbReference type="RuleBase" id="RU368010"/>
    </source>
</evidence>
<dbReference type="GO" id="GO:0005829">
    <property type="term" value="C:cytosol"/>
    <property type="evidence" value="ECO:0007669"/>
    <property type="project" value="GOC"/>
</dbReference>